<keyword evidence="9" id="KW-1185">Reference proteome</keyword>
<feature type="transmembrane region" description="Helical" evidence="6">
    <location>
        <begin position="474"/>
        <end position="494"/>
    </location>
</feature>
<dbReference type="OMA" id="ACSISYW"/>
<dbReference type="NCBIfam" id="TIGR00797">
    <property type="entry name" value="matE"/>
    <property type="match status" value="1"/>
</dbReference>
<dbReference type="PANTHER" id="PTHR11206">
    <property type="entry name" value="MULTIDRUG RESISTANCE PROTEIN"/>
    <property type="match status" value="1"/>
</dbReference>
<dbReference type="GO" id="GO:0015297">
    <property type="term" value="F:antiporter activity"/>
    <property type="evidence" value="ECO:0007669"/>
    <property type="project" value="InterPro"/>
</dbReference>
<feature type="region of interest" description="Disordered" evidence="7">
    <location>
        <begin position="543"/>
        <end position="564"/>
    </location>
</feature>
<dbReference type="OrthoDB" id="2126698at2759"/>
<feature type="transmembrane region" description="Helical" evidence="6">
    <location>
        <begin position="319"/>
        <end position="345"/>
    </location>
</feature>
<feature type="transmembrane region" description="Helical" evidence="6">
    <location>
        <begin position="247"/>
        <end position="270"/>
    </location>
</feature>
<dbReference type="CDD" id="cd13132">
    <property type="entry name" value="MATE_eukaryotic"/>
    <property type="match status" value="1"/>
</dbReference>
<feature type="transmembrane region" description="Helical" evidence="6">
    <location>
        <begin position="176"/>
        <end position="197"/>
    </location>
</feature>
<feature type="region of interest" description="Disordered" evidence="7">
    <location>
        <begin position="18"/>
        <end position="79"/>
    </location>
</feature>
<feature type="transmembrane region" description="Helical" evidence="6">
    <location>
        <begin position="401"/>
        <end position="424"/>
    </location>
</feature>
<comment type="subcellular location">
    <subcellularLocation>
        <location evidence="1">Membrane</location>
        <topology evidence="1">Multi-pass membrane protein</topology>
    </subcellularLocation>
</comment>
<dbReference type="STRING" id="105231.A0A1Y1HUF2"/>
<evidence type="ECO:0000256" key="2">
    <source>
        <dbReference type="ARBA" id="ARBA00010199"/>
    </source>
</evidence>
<evidence type="ECO:0000256" key="7">
    <source>
        <dbReference type="SAM" id="MobiDB-lite"/>
    </source>
</evidence>
<comment type="similarity">
    <text evidence="2 6">Belongs to the multi antimicrobial extrusion (MATE) (TC 2.A.66.1) family.</text>
</comment>
<feature type="transmembrane region" description="Helical" evidence="6">
    <location>
        <begin position="217"/>
        <end position="238"/>
    </location>
</feature>
<feature type="transmembrane region" description="Helical" evidence="6">
    <location>
        <begin position="144"/>
        <end position="164"/>
    </location>
</feature>
<keyword evidence="4 6" id="KW-1133">Transmembrane helix</keyword>
<accession>A0A1Y1HUF2</accession>
<dbReference type="GO" id="GO:0022857">
    <property type="term" value="F:transmembrane transporter activity"/>
    <property type="evidence" value="ECO:0000318"/>
    <property type="project" value="GO_Central"/>
</dbReference>
<feature type="transmembrane region" description="Helical" evidence="6">
    <location>
        <begin position="351"/>
        <end position="380"/>
    </location>
</feature>
<dbReference type="Proteomes" id="UP000054558">
    <property type="component" value="Unassembled WGS sequence"/>
</dbReference>
<dbReference type="Pfam" id="PF01554">
    <property type="entry name" value="MatE"/>
    <property type="match status" value="2"/>
</dbReference>
<evidence type="ECO:0000256" key="1">
    <source>
        <dbReference type="ARBA" id="ARBA00004141"/>
    </source>
</evidence>
<evidence type="ECO:0000256" key="3">
    <source>
        <dbReference type="ARBA" id="ARBA00022692"/>
    </source>
</evidence>
<protein>
    <recommendedName>
        <fullName evidence="6">Protein DETOXIFICATION</fullName>
    </recommendedName>
    <alternativeName>
        <fullName evidence="6">Multidrug and toxic compound extrusion protein</fullName>
    </alternativeName>
</protein>
<feature type="transmembrane region" description="Helical" evidence="6">
    <location>
        <begin position="276"/>
        <end position="298"/>
    </location>
</feature>
<dbReference type="InterPro" id="IPR045069">
    <property type="entry name" value="MATE_euk"/>
</dbReference>
<keyword evidence="3 6" id="KW-0812">Transmembrane</keyword>
<sequence length="564" mass="60408">MMESISYERYPKEIALTIPSPRSMKDGSSPLQTPSRVAPKTPNFRNPRLPAGGFSQPEQIPASPPPQTAAEAARQHEAQEAEVAVEPRKVFWDEAKGQVKLAAPIVGMNLVQMLLVLSSAAFVGHLGTLELASCQLATTLANATGHYVLIGMILGFETLGGRAFGAGQYTELGHMMLCSVILLTLVAVLVCAIWTQAYPILLLLGQDPELAKMAARYLIFLIPSMFAHAWSAPLVVFLQSQGVTGPLAWCSALTLVLHVPANWLLIYYLGWKSDGAAIATSISYCVMFLILAAHVYFTKRYAPSRPRFAWNKTFRNWRPLVKLAAPSTVMLCLEFWAFDILYILAGLLPDPIVVVSALSVAMNASWLASMTYIGLGAALSTRVSTELGSNSSTKARVAARVGLTAGAFLGVCVCAIILATARWVPLIFVSAEDTKVLRLSTQLMMILACLAFSDAISQNAGGVIRGCGRQPLGATITLSAYYVIGLPTCAALAFGFKLGIWGLVGGQILGVTCQAAFLATAVAFTNWPRQAARALASVLETGRADAQPTANENERATEGDRLEI</sequence>
<proteinExistence type="inferred from homology"/>
<feature type="compositionally biased region" description="Basic and acidic residues" evidence="7">
    <location>
        <begin position="552"/>
        <end position="564"/>
    </location>
</feature>
<gene>
    <name evidence="8" type="ORF">KFL_000470290</name>
</gene>
<organism evidence="8 9">
    <name type="scientific">Klebsormidium nitens</name>
    <name type="common">Green alga</name>
    <name type="synonym">Ulothrix nitens</name>
    <dbReference type="NCBI Taxonomy" id="105231"/>
    <lineage>
        <taxon>Eukaryota</taxon>
        <taxon>Viridiplantae</taxon>
        <taxon>Streptophyta</taxon>
        <taxon>Klebsormidiophyceae</taxon>
        <taxon>Klebsormidiales</taxon>
        <taxon>Klebsormidiaceae</taxon>
        <taxon>Klebsormidium</taxon>
    </lineage>
</organism>
<evidence type="ECO:0000256" key="6">
    <source>
        <dbReference type="RuleBase" id="RU004914"/>
    </source>
</evidence>
<evidence type="ECO:0000313" key="9">
    <source>
        <dbReference type="Proteomes" id="UP000054558"/>
    </source>
</evidence>
<evidence type="ECO:0000256" key="5">
    <source>
        <dbReference type="ARBA" id="ARBA00023136"/>
    </source>
</evidence>
<keyword evidence="5 6" id="KW-0472">Membrane</keyword>
<name>A0A1Y1HUF2_KLENI</name>
<dbReference type="GO" id="GO:0042910">
    <property type="term" value="F:xenobiotic transmembrane transporter activity"/>
    <property type="evidence" value="ECO:0007669"/>
    <property type="project" value="InterPro"/>
</dbReference>
<evidence type="ECO:0000256" key="4">
    <source>
        <dbReference type="ARBA" id="ARBA00022989"/>
    </source>
</evidence>
<dbReference type="InterPro" id="IPR002528">
    <property type="entry name" value="MATE_fam"/>
</dbReference>
<dbReference type="EMBL" id="DF236996">
    <property type="protein sequence ID" value="GAQ80156.1"/>
    <property type="molecule type" value="Genomic_DNA"/>
</dbReference>
<feature type="transmembrane region" description="Helical" evidence="6">
    <location>
        <begin position="500"/>
        <end position="524"/>
    </location>
</feature>
<feature type="transmembrane region" description="Helical" evidence="6">
    <location>
        <begin position="101"/>
        <end position="124"/>
    </location>
</feature>
<dbReference type="GO" id="GO:0016020">
    <property type="term" value="C:membrane"/>
    <property type="evidence" value="ECO:0000318"/>
    <property type="project" value="GO_Central"/>
</dbReference>
<evidence type="ECO:0000313" key="8">
    <source>
        <dbReference type="EMBL" id="GAQ80156.1"/>
    </source>
</evidence>
<dbReference type="GO" id="GO:1990961">
    <property type="term" value="P:xenobiotic detoxification by transmembrane export across the plasma membrane"/>
    <property type="evidence" value="ECO:0007669"/>
    <property type="project" value="InterPro"/>
</dbReference>
<reference evidence="8 9" key="1">
    <citation type="journal article" date="2014" name="Nat. Commun.">
        <title>Klebsormidium flaccidum genome reveals primary factors for plant terrestrial adaptation.</title>
        <authorList>
            <person name="Hori K."/>
            <person name="Maruyama F."/>
            <person name="Fujisawa T."/>
            <person name="Togashi T."/>
            <person name="Yamamoto N."/>
            <person name="Seo M."/>
            <person name="Sato S."/>
            <person name="Yamada T."/>
            <person name="Mori H."/>
            <person name="Tajima N."/>
            <person name="Moriyama T."/>
            <person name="Ikeuchi M."/>
            <person name="Watanabe M."/>
            <person name="Wada H."/>
            <person name="Kobayashi K."/>
            <person name="Saito M."/>
            <person name="Masuda T."/>
            <person name="Sasaki-Sekimoto Y."/>
            <person name="Mashiguchi K."/>
            <person name="Awai K."/>
            <person name="Shimojima M."/>
            <person name="Masuda S."/>
            <person name="Iwai M."/>
            <person name="Nobusawa T."/>
            <person name="Narise T."/>
            <person name="Kondo S."/>
            <person name="Saito H."/>
            <person name="Sato R."/>
            <person name="Murakawa M."/>
            <person name="Ihara Y."/>
            <person name="Oshima-Yamada Y."/>
            <person name="Ohtaka K."/>
            <person name="Satoh M."/>
            <person name="Sonobe K."/>
            <person name="Ishii M."/>
            <person name="Ohtani R."/>
            <person name="Kanamori-Sato M."/>
            <person name="Honoki R."/>
            <person name="Miyazaki D."/>
            <person name="Mochizuki H."/>
            <person name="Umetsu J."/>
            <person name="Higashi K."/>
            <person name="Shibata D."/>
            <person name="Kamiya Y."/>
            <person name="Sato N."/>
            <person name="Nakamura Y."/>
            <person name="Tabata S."/>
            <person name="Ida S."/>
            <person name="Kurokawa K."/>
            <person name="Ohta H."/>
        </authorList>
    </citation>
    <scope>NUCLEOTIDE SEQUENCE [LARGE SCALE GENOMIC DNA]</scope>
    <source>
        <strain evidence="8 9">NIES-2285</strain>
    </source>
</reference>
<dbReference type="AlphaFoldDB" id="A0A1Y1HUF2"/>